<dbReference type="Proteomes" id="UP000292957">
    <property type="component" value="Unassembled WGS sequence"/>
</dbReference>
<dbReference type="AlphaFoldDB" id="A0A4Q9M331"/>
<dbReference type="OrthoDB" id="2753193at2759"/>
<feature type="compositionally biased region" description="Basic and acidic residues" evidence="1">
    <location>
        <begin position="144"/>
        <end position="156"/>
    </location>
</feature>
<gene>
    <name evidence="2" type="ORF">BD311DRAFT_812525</name>
</gene>
<sequence length="300" mass="33476">MRSCKYKGSVSGIIALEAHAQWNRGVVDISKHKGLQSPFAPPPKITLSVSTIAEQVNEQRAVSGDVTGVGMVAAMRAALTLDDNRNELQKEIATCQGTAKDRTALAIRMNDFRRDRQACQEEFEKWIEPAVRRACNAFKDEVLPPTFPKRDPRDDASIGVSCNPAATAPGLAKQKRKNESRTRKALNAKADELAEPDVALPSAHHSKIRRHPEMKQAVEPELALREGQADEALEELRLHTATFESLEKRKRQGSVQHRAKDRYRSVRDFMLVLGLPNDHSKFRVLADEDLRASTLTTVEQ</sequence>
<proteinExistence type="predicted"/>
<feature type="region of interest" description="Disordered" evidence="1">
    <location>
        <begin position="144"/>
        <end position="182"/>
    </location>
</feature>
<name>A0A4Q9M331_9APHY</name>
<reference evidence="2" key="1">
    <citation type="submission" date="2019-01" db="EMBL/GenBank/DDBJ databases">
        <title>Draft genome sequences of three monokaryotic isolates of the white-rot basidiomycete fungus Dichomitus squalens.</title>
        <authorList>
            <consortium name="DOE Joint Genome Institute"/>
            <person name="Lopez S.C."/>
            <person name="Andreopoulos B."/>
            <person name="Pangilinan J."/>
            <person name="Lipzen A."/>
            <person name="Riley R."/>
            <person name="Ahrendt S."/>
            <person name="Ng V."/>
            <person name="Barry K."/>
            <person name="Daum C."/>
            <person name="Grigoriev I.V."/>
            <person name="Hilden K.S."/>
            <person name="Makela M.R."/>
            <person name="de Vries R.P."/>
        </authorList>
    </citation>
    <scope>NUCLEOTIDE SEQUENCE [LARGE SCALE GENOMIC DNA]</scope>
    <source>
        <strain evidence="2">OM18370.1</strain>
    </source>
</reference>
<protein>
    <submittedName>
        <fullName evidence="2">Uncharacterized protein</fullName>
    </submittedName>
</protein>
<accession>A0A4Q9M331</accession>
<evidence type="ECO:0000313" key="2">
    <source>
        <dbReference type="EMBL" id="TBU21220.1"/>
    </source>
</evidence>
<organism evidence="2">
    <name type="scientific">Dichomitus squalens</name>
    <dbReference type="NCBI Taxonomy" id="114155"/>
    <lineage>
        <taxon>Eukaryota</taxon>
        <taxon>Fungi</taxon>
        <taxon>Dikarya</taxon>
        <taxon>Basidiomycota</taxon>
        <taxon>Agaricomycotina</taxon>
        <taxon>Agaricomycetes</taxon>
        <taxon>Polyporales</taxon>
        <taxon>Polyporaceae</taxon>
        <taxon>Dichomitus</taxon>
    </lineage>
</organism>
<dbReference type="EMBL" id="ML143659">
    <property type="protein sequence ID" value="TBU21220.1"/>
    <property type="molecule type" value="Genomic_DNA"/>
</dbReference>
<evidence type="ECO:0000256" key="1">
    <source>
        <dbReference type="SAM" id="MobiDB-lite"/>
    </source>
</evidence>